<evidence type="ECO:0000259" key="13">
    <source>
        <dbReference type="Pfam" id="PF01435"/>
    </source>
</evidence>
<keyword evidence="3 12" id="KW-1003">Cell membrane</keyword>
<keyword evidence="6 12" id="KW-0479">Metal-binding</keyword>
<proteinExistence type="inferred from homology"/>
<evidence type="ECO:0000256" key="3">
    <source>
        <dbReference type="ARBA" id="ARBA00022475"/>
    </source>
</evidence>
<reference evidence="15" key="1">
    <citation type="submission" date="2017-09" db="EMBL/GenBank/DDBJ databases">
        <title>Depth-based differentiation of microbial function through sediment-hosted aquifers and enrichment of novel symbionts in the deep terrestrial subsurface.</title>
        <authorList>
            <person name="Probst A.J."/>
            <person name="Ladd B."/>
            <person name="Jarett J.K."/>
            <person name="Geller-Mcgrath D.E."/>
            <person name="Sieber C.M.K."/>
            <person name="Emerson J.B."/>
            <person name="Anantharaman K."/>
            <person name="Thomas B.C."/>
            <person name="Malmstrom R."/>
            <person name="Stieglmeier M."/>
            <person name="Klingl A."/>
            <person name="Woyke T."/>
            <person name="Ryan C.M."/>
            <person name="Banfield J.F."/>
        </authorList>
    </citation>
    <scope>NUCLEOTIDE SEQUENCE [LARGE SCALE GENOMIC DNA]</scope>
</reference>
<keyword evidence="8 12" id="KW-0862">Zinc</keyword>
<evidence type="ECO:0000256" key="12">
    <source>
        <dbReference type="HAMAP-Rule" id="MF_00188"/>
    </source>
</evidence>
<accession>A0A2H0U9P2</accession>
<keyword evidence="7 12" id="KW-0378">Hydrolase</keyword>
<keyword evidence="11 12" id="KW-0472">Membrane</keyword>
<sequence length="311" mass="33762">MNLYQQRASNMRRTWALIVGFLVVVIAVGYAISWYYHDISILLIAIVLAVGTNFYAYWASDKLVLSLNKARPATREEFFDFYTVTENLAITAGLPKPKLYVIDDAAPNAFATGRDEAHAVVCATTGLLFIMSRVELEGVIAHELSHVKNKDILLMTVAVVLAGFVALIANIFLRVSFWGGGRRDNDRGNNGLLIVLAVVGIVLAPLAAKLIELAISRRREYLADESGALLTRYPEGLASALEKIGAYTAPMRSANLATAHLFIGDPFGSKEGSGKGLPTGRQGPGAWIGRFFSTHPPIADRINALLSKQTS</sequence>
<comment type="cofactor">
    <cofactor evidence="12">
        <name>Zn(2+)</name>
        <dbReference type="ChEBI" id="CHEBI:29105"/>
    </cofactor>
    <text evidence="12">Binds 1 zinc ion per subunit.</text>
</comment>
<dbReference type="HAMAP" id="MF_00188">
    <property type="entry name" value="Pept_M48_protease_HtpX"/>
    <property type="match status" value="1"/>
</dbReference>
<dbReference type="PANTHER" id="PTHR43221">
    <property type="entry name" value="PROTEASE HTPX"/>
    <property type="match status" value="1"/>
</dbReference>
<dbReference type="EMBL" id="PFBL01000019">
    <property type="protein sequence ID" value="PIR83129.1"/>
    <property type="molecule type" value="Genomic_DNA"/>
</dbReference>
<keyword evidence="9 12" id="KW-1133">Transmembrane helix</keyword>
<feature type="binding site" evidence="12">
    <location>
        <position position="146"/>
    </location>
    <ligand>
        <name>Zn(2+)</name>
        <dbReference type="ChEBI" id="CHEBI:29105"/>
        <note>catalytic</note>
    </ligand>
</feature>
<evidence type="ECO:0000256" key="4">
    <source>
        <dbReference type="ARBA" id="ARBA00022670"/>
    </source>
</evidence>
<evidence type="ECO:0000313" key="14">
    <source>
        <dbReference type="EMBL" id="PIR83129.1"/>
    </source>
</evidence>
<protein>
    <recommendedName>
        <fullName evidence="12">Protease HtpX homolog</fullName>
        <ecNumber evidence="12">3.4.24.-</ecNumber>
    </recommendedName>
</protein>
<evidence type="ECO:0000256" key="5">
    <source>
        <dbReference type="ARBA" id="ARBA00022692"/>
    </source>
</evidence>
<keyword evidence="10 12" id="KW-0482">Metalloprotease</keyword>
<evidence type="ECO:0000256" key="9">
    <source>
        <dbReference type="ARBA" id="ARBA00022989"/>
    </source>
</evidence>
<evidence type="ECO:0000256" key="6">
    <source>
        <dbReference type="ARBA" id="ARBA00022723"/>
    </source>
</evidence>
<dbReference type="InterPro" id="IPR050083">
    <property type="entry name" value="HtpX_protease"/>
</dbReference>
<dbReference type="GO" id="GO:0008270">
    <property type="term" value="F:zinc ion binding"/>
    <property type="evidence" value="ECO:0007669"/>
    <property type="project" value="UniProtKB-UniRule"/>
</dbReference>
<name>A0A2H0U9P2_9BACT</name>
<dbReference type="GO" id="GO:0004222">
    <property type="term" value="F:metalloendopeptidase activity"/>
    <property type="evidence" value="ECO:0007669"/>
    <property type="project" value="UniProtKB-UniRule"/>
</dbReference>
<dbReference type="Proteomes" id="UP000230179">
    <property type="component" value="Unassembled WGS sequence"/>
</dbReference>
<dbReference type="GO" id="GO:0006508">
    <property type="term" value="P:proteolysis"/>
    <property type="evidence" value="ECO:0007669"/>
    <property type="project" value="UniProtKB-KW"/>
</dbReference>
<dbReference type="InterPro" id="IPR001915">
    <property type="entry name" value="Peptidase_M48"/>
</dbReference>
<evidence type="ECO:0000256" key="10">
    <source>
        <dbReference type="ARBA" id="ARBA00023049"/>
    </source>
</evidence>
<feature type="transmembrane region" description="Helical" evidence="12">
    <location>
        <begin position="192"/>
        <end position="211"/>
    </location>
</feature>
<evidence type="ECO:0000313" key="15">
    <source>
        <dbReference type="Proteomes" id="UP000230179"/>
    </source>
</evidence>
<dbReference type="GO" id="GO:0005886">
    <property type="term" value="C:plasma membrane"/>
    <property type="evidence" value="ECO:0007669"/>
    <property type="project" value="UniProtKB-SubCell"/>
</dbReference>
<feature type="transmembrane region" description="Helical" evidence="12">
    <location>
        <begin position="15"/>
        <end position="33"/>
    </location>
</feature>
<keyword evidence="5 12" id="KW-0812">Transmembrane</keyword>
<feature type="binding site" evidence="12">
    <location>
        <position position="220"/>
    </location>
    <ligand>
        <name>Zn(2+)</name>
        <dbReference type="ChEBI" id="CHEBI:29105"/>
        <note>catalytic</note>
    </ligand>
</feature>
<gene>
    <name evidence="12" type="primary">htpX</name>
    <name evidence="14" type="ORF">COU19_02160</name>
</gene>
<organism evidence="14 15">
    <name type="scientific">Candidatus Kaiserbacteria bacterium CG10_big_fil_rev_8_21_14_0_10_56_12</name>
    <dbReference type="NCBI Taxonomy" id="1974611"/>
    <lineage>
        <taxon>Bacteria</taxon>
        <taxon>Candidatus Kaiseribacteriota</taxon>
    </lineage>
</organism>
<evidence type="ECO:0000256" key="1">
    <source>
        <dbReference type="ARBA" id="ARBA00004651"/>
    </source>
</evidence>
<evidence type="ECO:0000256" key="11">
    <source>
        <dbReference type="ARBA" id="ARBA00023136"/>
    </source>
</evidence>
<dbReference type="CDD" id="cd07340">
    <property type="entry name" value="M48B_Htpx_like"/>
    <property type="match status" value="1"/>
</dbReference>
<feature type="domain" description="Peptidase M48" evidence="13">
    <location>
        <begin position="83"/>
        <end position="307"/>
    </location>
</feature>
<dbReference type="AlphaFoldDB" id="A0A2H0U9P2"/>
<feature type="active site" evidence="12">
    <location>
        <position position="143"/>
    </location>
</feature>
<dbReference type="Pfam" id="PF01435">
    <property type="entry name" value="Peptidase_M48"/>
    <property type="match status" value="1"/>
</dbReference>
<dbReference type="Gene3D" id="3.30.2010.10">
    <property type="entry name" value="Metalloproteases ('zincins'), catalytic domain"/>
    <property type="match status" value="1"/>
</dbReference>
<keyword evidence="4 12" id="KW-0645">Protease</keyword>
<evidence type="ECO:0000256" key="7">
    <source>
        <dbReference type="ARBA" id="ARBA00022801"/>
    </source>
</evidence>
<comment type="caution">
    <text evidence="14">The sequence shown here is derived from an EMBL/GenBank/DDBJ whole genome shotgun (WGS) entry which is preliminary data.</text>
</comment>
<comment type="subcellular location">
    <subcellularLocation>
        <location evidence="1 12">Cell membrane</location>
        <topology evidence="1 12">Multi-pass membrane protein</topology>
    </subcellularLocation>
</comment>
<comment type="similarity">
    <text evidence="2 12">Belongs to the peptidase M48B family.</text>
</comment>
<dbReference type="EC" id="3.4.24.-" evidence="12"/>
<feature type="binding site" evidence="12">
    <location>
        <position position="142"/>
    </location>
    <ligand>
        <name>Zn(2+)</name>
        <dbReference type="ChEBI" id="CHEBI:29105"/>
        <note>catalytic</note>
    </ligand>
</feature>
<evidence type="ECO:0000256" key="8">
    <source>
        <dbReference type="ARBA" id="ARBA00022833"/>
    </source>
</evidence>
<evidence type="ECO:0000256" key="2">
    <source>
        <dbReference type="ARBA" id="ARBA00009779"/>
    </source>
</evidence>
<dbReference type="PANTHER" id="PTHR43221:SF1">
    <property type="entry name" value="PROTEASE HTPX"/>
    <property type="match status" value="1"/>
</dbReference>
<dbReference type="InterPro" id="IPR022919">
    <property type="entry name" value="Pept_M48_protease_HtpX"/>
</dbReference>
<feature type="transmembrane region" description="Helical" evidence="12">
    <location>
        <begin position="39"/>
        <end position="59"/>
    </location>
</feature>
<feature type="transmembrane region" description="Helical" evidence="12">
    <location>
        <begin position="152"/>
        <end position="172"/>
    </location>
</feature>